<protein>
    <submittedName>
        <fullName evidence="1">Uncharacterized protein</fullName>
    </submittedName>
</protein>
<dbReference type="EMBL" id="HACG01020714">
    <property type="protein sequence ID" value="CEK67579.1"/>
    <property type="molecule type" value="Transcribed_RNA"/>
</dbReference>
<reference evidence="1" key="1">
    <citation type="submission" date="2014-12" db="EMBL/GenBank/DDBJ databases">
        <title>Insight into the proteome of Arion vulgaris.</title>
        <authorList>
            <person name="Aradska J."/>
            <person name="Bulat T."/>
            <person name="Smidak R."/>
            <person name="Sarate P."/>
            <person name="Gangsoo J."/>
            <person name="Sialana F."/>
            <person name="Bilban M."/>
            <person name="Lubec G."/>
        </authorList>
    </citation>
    <scope>NUCLEOTIDE SEQUENCE</scope>
    <source>
        <tissue evidence="1">Skin</tissue>
    </source>
</reference>
<feature type="non-terminal residue" evidence="1">
    <location>
        <position position="1"/>
    </location>
</feature>
<organism evidence="1">
    <name type="scientific">Arion vulgaris</name>
    <dbReference type="NCBI Taxonomy" id="1028688"/>
    <lineage>
        <taxon>Eukaryota</taxon>
        <taxon>Metazoa</taxon>
        <taxon>Spiralia</taxon>
        <taxon>Lophotrochozoa</taxon>
        <taxon>Mollusca</taxon>
        <taxon>Gastropoda</taxon>
        <taxon>Heterobranchia</taxon>
        <taxon>Euthyneura</taxon>
        <taxon>Panpulmonata</taxon>
        <taxon>Eupulmonata</taxon>
        <taxon>Stylommatophora</taxon>
        <taxon>Helicina</taxon>
        <taxon>Arionoidea</taxon>
        <taxon>Arionidae</taxon>
        <taxon>Arion</taxon>
    </lineage>
</organism>
<sequence length="104" mass="11565">QASLFKMVMDRNEELILINGKMMEELRENNNQLKSVLTENKGLMEELKTFLGDNRDMMKQIKTELGSLKPSLIQSGPAQVSPATPLFVSHMAATSAPRGPFPGF</sequence>
<evidence type="ECO:0000313" key="1">
    <source>
        <dbReference type="EMBL" id="CEK67579.1"/>
    </source>
</evidence>
<feature type="non-terminal residue" evidence="1">
    <location>
        <position position="104"/>
    </location>
</feature>
<dbReference type="AlphaFoldDB" id="A0A0B6ZG52"/>
<name>A0A0B6ZG52_9EUPU</name>
<gene>
    <name evidence="1" type="primary">ORF63167</name>
</gene>
<proteinExistence type="predicted"/>
<accession>A0A0B6ZG52</accession>